<dbReference type="Proteomes" id="UP000068167">
    <property type="component" value="Chromosome"/>
</dbReference>
<sequence length="54" mass="6384">MLLDRNHRNVQSNLYSSSVCVRPWTGYKGRFLSIVFDNVFKTRHPTPCPQEKLF</sequence>
<dbReference type="KEGG" id="mpk:VL20_1295"/>
<dbReference type="AlphaFoldDB" id="A0A0K1RXD8"/>
<reference evidence="1 2" key="1">
    <citation type="journal article" date="2016" name="Stand. Genomic Sci.">
        <title>Complete genome sequence and genomic characterization of Microcystis panniformis FACHB 1757 by third-generation sequencing.</title>
        <authorList>
            <person name="Zhang J.Y."/>
            <person name="Guan R."/>
            <person name="Zhang H.J."/>
            <person name="Li H."/>
            <person name="Xiao P."/>
            <person name="Yu G.L."/>
            <person name="Du L."/>
            <person name="Cao D.M."/>
            <person name="Zhu B.C."/>
            <person name="Li R.H."/>
            <person name="Lu Z.H."/>
        </authorList>
    </citation>
    <scope>NUCLEOTIDE SEQUENCE [LARGE SCALE GENOMIC DNA]</scope>
    <source>
        <strain evidence="1 2">FACHB-1757</strain>
    </source>
</reference>
<evidence type="ECO:0000313" key="2">
    <source>
        <dbReference type="Proteomes" id="UP000068167"/>
    </source>
</evidence>
<gene>
    <name evidence="1" type="ORF">VL20_1295</name>
</gene>
<organism evidence="1 2">
    <name type="scientific">Microcystis panniformis FACHB-1757</name>
    <dbReference type="NCBI Taxonomy" id="1638788"/>
    <lineage>
        <taxon>Bacteria</taxon>
        <taxon>Bacillati</taxon>
        <taxon>Cyanobacteriota</taxon>
        <taxon>Cyanophyceae</taxon>
        <taxon>Oscillatoriophycideae</taxon>
        <taxon>Chroococcales</taxon>
        <taxon>Microcystaceae</taxon>
        <taxon>Microcystis</taxon>
    </lineage>
</organism>
<evidence type="ECO:0000313" key="1">
    <source>
        <dbReference type="EMBL" id="AKV66470.1"/>
    </source>
</evidence>
<dbReference type="PATRIC" id="fig|1638788.3.peg.1300"/>
<accession>A0A0K1RXD8</accession>
<name>A0A0K1RXD8_9CHRO</name>
<proteinExistence type="predicted"/>
<protein>
    <submittedName>
        <fullName evidence="1">Uncharacterized protein</fullName>
    </submittedName>
</protein>
<keyword evidence="2" id="KW-1185">Reference proteome</keyword>
<dbReference type="EMBL" id="CP011339">
    <property type="protein sequence ID" value="AKV66470.1"/>
    <property type="molecule type" value="Genomic_DNA"/>
</dbReference>